<dbReference type="PANTHER" id="PTHR33144">
    <property type="entry name" value="OS10G0409366 PROTEIN-RELATED"/>
    <property type="match status" value="1"/>
</dbReference>
<dbReference type="EMBL" id="CAMAPF010000001">
    <property type="protein sequence ID" value="CAH9050159.1"/>
    <property type="molecule type" value="Genomic_DNA"/>
</dbReference>
<dbReference type="AlphaFoldDB" id="A0AAV0C006"/>
<name>A0AAV0C006_9ASTE</name>
<organism evidence="2 3">
    <name type="scientific">Cuscuta epithymum</name>
    <dbReference type="NCBI Taxonomy" id="186058"/>
    <lineage>
        <taxon>Eukaryota</taxon>
        <taxon>Viridiplantae</taxon>
        <taxon>Streptophyta</taxon>
        <taxon>Embryophyta</taxon>
        <taxon>Tracheophyta</taxon>
        <taxon>Spermatophyta</taxon>
        <taxon>Magnoliopsida</taxon>
        <taxon>eudicotyledons</taxon>
        <taxon>Gunneridae</taxon>
        <taxon>Pentapetalae</taxon>
        <taxon>asterids</taxon>
        <taxon>lamiids</taxon>
        <taxon>Solanales</taxon>
        <taxon>Convolvulaceae</taxon>
        <taxon>Cuscuteae</taxon>
        <taxon>Cuscuta</taxon>
        <taxon>Cuscuta subgen. Cuscuta</taxon>
    </lineage>
</organism>
<evidence type="ECO:0000313" key="2">
    <source>
        <dbReference type="EMBL" id="CAH9050159.1"/>
    </source>
</evidence>
<comment type="caution">
    <text evidence="2">The sequence shown here is derived from an EMBL/GenBank/DDBJ whole genome shotgun (WGS) entry which is preliminary data.</text>
</comment>
<dbReference type="PANTHER" id="PTHR33144:SF25">
    <property type="entry name" value="DUF4216 DOMAIN-CONTAINING PROTEIN"/>
    <property type="match status" value="1"/>
</dbReference>
<proteinExistence type="predicted"/>
<reference evidence="2" key="1">
    <citation type="submission" date="2022-07" db="EMBL/GenBank/DDBJ databases">
        <authorList>
            <person name="Macas J."/>
            <person name="Novak P."/>
            <person name="Neumann P."/>
        </authorList>
    </citation>
    <scope>NUCLEOTIDE SEQUENCE</scope>
</reference>
<dbReference type="Proteomes" id="UP001152523">
    <property type="component" value="Unassembled WGS sequence"/>
</dbReference>
<feature type="compositionally biased region" description="Polar residues" evidence="1">
    <location>
        <begin position="11"/>
        <end position="31"/>
    </location>
</feature>
<protein>
    <submittedName>
        <fullName evidence="2">Uncharacterized protein</fullName>
    </submittedName>
</protein>
<feature type="region of interest" description="Disordered" evidence="1">
    <location>
        <begin position="1"/>
        <end position="31"/>
    </location>
</feature>
<accession>A0AAV0C006</accession>
<gene>
    <name evidence="2" type="ORF">CEPIT_LOCUS44</name>
</gene>
<sequence>MTHKRLRTTKTVRASSCQSNSGPPQHIQNKEQSISHFQNKEQPVSSLNNVHPLNEEVEQVTVPPKAKKLQGYTRIAEIWDLNKEEQVIVDVNAHHIPIGDSAAKLTRFIGTMVRMFDFAPLNYTTWSQLPVRKKEEMWVTVKSRRSFNLKHWTEKWL</sequence>
<evidence type="ECO:0000313" key="3">
    <source>
        <dbReference type="Proteomes" id="UP001152523"/>
    </source>
</evidence>
<keyword evidence="3" id="KW-1185">Reference proteome</keyword>
<evidence type="ECO:0000256" key="1">
    <source>
        <dbReference type="SAM" id="MobiDB-lite"/>
    </source>
</evidence>
<feature type="compositionally biased region" description="Basic residues" evidence="1">
    <location>
        <begin position="1"/>
        <end position="10"/>
    </location>
</feature>